<dbReference type="InterPro" id="IPR007125">
    <property type="entry name" value="H2A/H2B/H3"/>
</dbReference>
<keyword evidence="7" id="KW-0832">Ubl conjugation</keyword>
<keyword evidence="9 11" id="KW-0539">Nucleus</keyword>
<organism evidence="13 14">
    <name type="scientific">Bos taurus</name>
    <name type="common">Bovine</name>
    <dbReference type="NCBI Taxonomy" id="9913"/>
    <lineage>
        <taxon>Eukaryota</taxon>
        <taxon>Metazoa</taxon>
        <taxon>Chordata</taxon>
        <taxon>Craniata</taxon>
        <taxon>Vertebrata</taxon>
        <taxon>Euteleostomi</taxon>
        <taxon>Mammalia</taxon>
        <taxon>Eutheria</taxon>
        <taxon>Laurasiatheria</taxon>
        <taxon>Artiodactyla</taxon>
        <taxon>Ruminantia</taxon>
        <taxon>Pecora</taxon>
        <taxon>Bovidae</taxon>
        <taxon>Bovinae</taxon>
        <taxon>Bos</taxon>
    </lineage>
</organism>
<dbReference type="CDD" id="cd22910">
    <property type="entry name" value="HFD_H2B"/>
    <property type="match status" value="1"/>
</dbReference>
<evidence type="ECO:0000256" key="5">
    <source>
        <dbReference type="ARBA" id="ARBA00022481"/>
    </source>
</evidence>
<dbReference type="Proteomes" id="UP000009136">
    <property type="component" value="Chromosome 8"/>
</dbReference>
<reference evidence="13" key="3">
    <citation type="submission" date="2025-09" db="UniProtKB">
        <authorList>
            <consortium name="Ensembl"/>
        </authorList>
    </citation>
    <scope>IDENTIFICATION</scope>
    <source>
        <strain evidence="13">Hereford</strain>
    </source>
</reference>
<evidence type="ECO:0000256" key="6">
    <source>
        <dbReference type="ARBA" id="ARBA00022499"/>
    </source>
</evidence>
<dbReference type="PROSITE" id="PS00357">
    <property type="entry name" value="HISTONE_H2B"/>
    <property type="match status" value="1"/>
</dbReference>
<keyword evidence="6" id="KW-1017">Isopeptide bond</keyword>
<comment type="subunit">
    <text evidence="11">The nucleosome is a histone octamer containing two molecules each of H2A, H2B, H3 and H4 assembled in one H3-H4 heterotetramer and two H2A-H2B heterodimers. The octamer wraps approximately 147 bp of DNA.</text>
</comment>
<reference evidence="13" key="2">
    <citation type="submission" date="2025-08" db="UniProtKB">
        <authorList>
            <consortium name="Ensembl"/>
        </authorList>
    </citation>
    <scope>IDENTIFICATION</scope>
    <source>
        <strain evidence="13">Hereford</strain>
    </source>
</reference>
<comment type="subcellular location">
    <subcellularLocation>
        <location evidence="2">Chromosome</location>
    </subcellularLocation>
    <subcellularLocation>
        <location evidence="1 11">Nucleus</location>
    </subcellularLocation>
</comment>
<evidence type="ECO:0000313" key="13">
    <source>
        <dbReference type="Ensembl" id="ENSBTAP00000104012.1"/>
    </source>
</evidence>
<dbReference type="GeneTree" id="ENSGT01150000286984"/>
<dbReference type="SMART" id="SM00427">
    <property type="entry name" value="H2B"/>
    <property type="match status" value="1"/>
</dbReference>
<evidence type="ECO:0000256" key="3">
    <source>
        <dbReference type="ARBA" id="ARBA00006846"/>
    </source>
</evidence>
<keyword evidence="8 11" id="KW-0238">DNA-binding</keyword>
<comment type="similarity">
    <text evidence="3 11">Belongs to the histone H2B family.</text>
</comment>
<evidence type="ECO:0000256" key="11">
    <source>
        <dbReference type="RuleBase" id="RU000451"/>
    </source>
</evidence>
<dbReference type="SUPFAM" id="SSF47113">
    <property type="entry name" value="Histone-fold"/>
    <property type="match status" value="1"/>
</dbReference>
<evidence type="ECO:0000256" key="1">
    <source>
        <dbReference type="ARBA" id="ARBA00004123"/>
    </source>
</evidence>
<keyword evidence="4 11" id="KW-0158">Chromosome</keyword>
<dbReference type="InterPro" id="IPR000558">
    <property type="entry name" value="Histone_H2B"/>
</dbReference>
<dbReference type="Ensembl" id="ENSBTAT00000144397.1">
    <property type="protein sequence ID" value="ENSBTAP00000104012.1"/>
    <property type="gene ID" value="ENSBTAG00000076589.1"/>
</dbReference>
<dbReference type="InterPro" id="IPR055333">
    <property type="entry name" value="HISTONE_H2B_site"/>
</dbReference>
<dbReference type="Gene3D" id="1.10.20.10">
    <property type="entry name" value="Histone, subunit A"/>
    <property type="match status" value="1"/>
</dbReference>
<evidence type="ECO:0000256" key="9">
    <source>
        <dbReference type="ARBA" id="ARBA00023242"/>
    </source>
</evidence>
<evidence type="ECO:0000256" key="7">
    <source>
        <dbReference type="ARBA" id="ARBA00022843"/>
    </source>
</evidence>
<accession>A0ABI0P0R8</accession>
<keyword evidence="10 11" id="KW-0544">Nucleosome core</keyword>
<feature type="domain" description="Core Histone H2A/H2B/H3" evidence="12">
    <location>
        <begin position="94"/>
        <end position="147"/>
    </location>
</feature>
<protein>
    <recommendedName>
        <fullName evidence="11">Histone H2B</fullName>
    </recommendedName>
</protein>
<dbReference type="InterPro" id="IPR009072">
    <property type="entry name" value="Histone-fold"/>
</dbReference>
<keyword evidence="14" id="KW-1185">Reference proteome</keyword>
<dbReference type="PANTHER" id="PTHR23428">
    <property type="entry name" value="HISTONE H2B"/>
    <property type="match status" value="1"/>
</dbReference>
<evidence type="ECO:0000256" key="10">
    <source>
        <dbReference type="ARBA" id="ARBA00023269"/>
    </source>
</evidence>
<proteinExistence type="inferred from homology"/>
<dbReference type="PRINTS" id="PR00621">
    <property type="entry name" value="HISTONEH2B"/>
</dbReference>
<evidence type="ECO:0000259" key="12">
    <source>
        <dbReference type="Pfam" id="PF00125"/>
    </source>
</evidence>
<sequence length="172" mass="19092">MPYRVGSGLVNYSEHKETLDWLIRKTRGLFLRCPVSDLQRALVERDAAGARSHGSKDAIPRQRTFVQLGIIEAGNQEVLINSMGEKKKIRPEDQVHPDTSISSKAMGIMNSFVNDIFERIAGEASHLAHYNKSSTITSREIQTAMRLLLPGELAKHAVSEGTKAVTKYTSSK</sequence>
<name>A0ABI0P0R8_BOVIN</name>
<dbReference type="Pfam" id="PF00125">
    <property type="entry name" value="Histone"/>
    <property type="match status" value="1"/>
</dbReference>
<evidence type="ECO:0000256" key="2">
    <source>
        <dbReference type="ARBA" id="ARBA00004286"/>
    </source>
</evidence>
<keyword evidence="5" id="KW-0488">Methylation</keyword>
<reference evidence="13" key="1">
    <citation type="submission" date="2018-03" db="EMBL/GenBank/DDBJ databases">
        <title>ARS-UCD1.2.</title>
        <authorList>
            <person name="Rosen B.D."/>
            <person name="Bickhart D.M."/>
            <person name="Koren S."/>
            <person name="Schnabel R.D."/>
            <person name="Hall R."/>
            <person name="Zimin A."/>
            <person name="Dreischer C."/>
            <person name="Schultheiss S."/>
            <person name="Schroeder S.G."/>
            <person name="Elsik C.G."/>
            <person name="Couldrey C."/>
            <person name="Liu G.E."/>
            <person name="Van Tassell C.P."/>
            <person name="Phillippy A.M."/>
            <person name="Smith T.P.L."/>
            <person name="Medrano J.F."/>
        </authorList>
    </citation>
    <scope>NUCLEOTIDE SEQUENCE [LARGE SCALE GENOMIC DNA]</scope>
    <source>
        <strain evidence="13">Hereford</strain>
    </source>
</reference>
<evidence type="ECO:0000313" key="14">
    <source>
        <dbReference type="Proteomes" id="UP000009136"/>
    </source>
</evidence>
<evidence type="ECO:0000256" key="8">
    <source>
        <dbReference type="ARBA" id="ARBA00023125"/>
    </source>
</evidence>
<evidence type="ECO:0000256" key="4">
    <source>
        <dbReference type="ARBA" id="ARBA00022454"/>
    </source>
</evidence>